<accession>A0AAN7ZXV3</accession>
<evidence type="ECO:0000256" key="2">
    <source>
        <dbReference type="ARBA" id="ARBA00009530"/>
    </source>
</evidence>
<comment type="caution">
    <text evidence="8">The sequence shown here is derived from an EMBL/GenBank/DDBJ whole genome shotgun (WGS) entry which is preliminary data.</text>
</comment>
<evidence type="ECO:0000313" key="8">
    <source>
        <dbReference type="EMBL" id="KAK5779956.1"/>
    </source>
</evidence>
<name>A0AAN7ZXV3_9SACH</name>
<evidence type="ECO:0000256" key="5">
    <source>
        <dbReference type="ARBA" id="ARBA00023136"/>
    </source>
</evidence>
<keyword evidence="9" id="KW-1185">Reference proteome</keyword>
<sequence length="144" mass="15967">MCCVICSMSDCILYIVAVIFPPIAVLLRSGFCSSDLLLNILLTMLGFFPGLVHAFYYITITSPLRRQTEYVYVIQQGIADIERNDRNNSRGYGSYEIMQAPLISSNKSSNNVSMISEIPPNKESQNGDACSNKQIAPPPYSEIS</sequence>
<dbReference type="AlphaFoldDB" id="A0AAN7ZXV3"/>
<evidence type="ECO:0008006" key="10">
    <source>
        <dbReference type="Google" id="ProtNLM"/>
    </source>
</evidence>
<organism evidence="8 9">
    <name type="scientific">Arxiozyma heterogenica</name>
    <dbReference type="NCBI Taxonomy" id="278026"/>
    <lineage>
        <taxon>Eukaryota</taxon>
        <taxon>Fungi</taxon>
        <taxon>Dikarya</taxon>
        <taxon>Ascomycota</taxon>
        <taxon>Saccharomycotina</taxon>
        <taxon>Saccharomycetes</taxon>
        <taxon>Saccharomycetales</taxon>
        <taxon>Saccharomycetaceae</taxon>
        <taxon>Arxiozyma</taxon>
    </lineage>
</organism>
<dbReference type="InterPro" id="IPR000612">
    <property type="entry name" value="PMP3"/>
</dbReference>
<evidence type="ECO:0000256" key="7">
    <source>
        <dbReference type="SAM" id="Phobius"/>
    </source>
</evidence>
<dbReference type="PANTHER" id="PTHR21659:SF114">
    <property type="entry name" value="PROTEIN SNA4"/>
    <property type="match status" value="1"/>
</dbReference>
<dbReference type="Proteomes" id="UP001306508">
    <property type="component" value="Unassembled WGS sequence"/>
</dbReference>
<protein>
    <recommendedName>
        <fullName evidence="10">Stress response RCI peptide</fullName>
    </recommendedName>
</protein>
<feature type="region of interest" description="Disordered" evidence="6">
    <location>
        <begin position="107"/>
        <end position="144"/>
    </location>
</feature>
<feature type="transmembrane region" description="Helical" evidence="7">
    <location>
        <begin position="37"/>
        <end position="58"/>
    </location>
</feature>
<feature type="transmembrane region" description="Helical" evidence="7">
    <location>
        <begin position="12"/>
        <end position="31"/>
    </location>
</feature>
<evidence type="ECO:0000256" key="6">
    <source>
        <dbReference type="SAM" id="MobiDB-lite"/>
    </source>
</evidence>
<keyword evidence="3 7" id="KW-0812">Transmembrane</keyword>
<evidence type="ECO:0000256" key="4">
    <source>
        <dbReference type="ARBA" id="ARBA00022989"/>
    </source>
</evidence>
<reference evidence="9" key="1">
    <citation type="submission" date="2023-07" db="EMBL/GenBank/DDBJ databases">
        <title>A draft genome of Kazachstania heterogenica Y-27499.</title>
        <authorList>
            <person name="Donic C."/>
            <person name="Kralova J.S."/>
            <person name="Fidel L."/>
            <person name="Ben-Dor S."/>
            <person name="Jung S."/>
        </authorList>
    </citation>
    <scope>NUCLEOTIDE SEQUENCE [LARGE SCALE GENOMIC DNA]</scope>
    <source>
        <strain evidence="9">Y27499</strain>
    </source>
</reference>
<dbReference type="Pfam" id="PF01679">
    <property type="entry name" value="Pmp3"/>
    <property type="match status" value="1"/>
</dbReference>
<dbReference type="PANTHER" id="PTHR21659">
    <property type="entry name" value="HYDROPHOBIC PROTEIN RCI2 LOW TEMPERATURE AND SALT RESPONSIVE PROTEIN LTI6 -RELATED"/>
    <property type="match status" value="1"/>
</dbReference>
<evidence type="ECO:0000256" key="1">
    <source>
        <dbReference type="ARBA" id="ARBA00004370"/>
    </source>
</evidence>
<proteinExistence type="inferred from homology"/>
<feature type="compositionally biased region" description="Polar residues" evidence="6">
    <location>
        <begin position="122"/>
        <end position="134"/>
    </location>
</feature>
<comment type="similarity">
    <text evidence="2">Belongs to the UPF0057 (PMP3) family.</text>
</comment>
<keyword evidence="5 7" id="KW-0472">Membrane</keyword>
<gene>
    <name evidence="8" type="ORF">RI543_002495</name>
</gene>
<comment type="subcellular location">
    <subcellularLocation>
        <location evidence="1">Membrane</location>
    </subcellularLocation>
</comment>
<dbReference type="EMBL" id="JAWIZZ010000045">
    <property type="protein sequence ID" value="KAK5779956.1"/>
    <property type="molecule type" value="Genomic_DNA"/>
</dbReference>
<dbReference type="PROSITE" id="PS01309">
    <property type="entry name" value="UPF0057"/>
    <property type="match status" value="1"/>
</dbReference>
<evidence type="ECO:0000313" key="9">
    <source>
        <dbReference type="Proteomes" id="UP001306508"/>
    </source>
</evidence>
<evidence type="ECO:0000256" key="3">
    <source>
        <dbReference type="ARBA" id="ARBA00022692"/>
    </source>
</evidence>
<keyword evidence="4 7" id="KW-1133">Transmembrane helix</keyword>
<dbReference type="GO" id="GO:0016020">
    <property type="term" value="C:membrane"/>
    <property type="evidence" value="ECO:0007669"/>
    <property type="project" value="UniProtKB-SubCell"/>
</dbReference>